<gene>
    <name evidence="1" type="ORF">N7532_011555</name>
</gene>
<accession>A0A9W9EIM1</accession>
<keyword evidence="2" id="KW-1185">Reference proteome</keyword>
<reference evidence="1" key="2">
    <citation type="journal article" date="2023" name="IMA Fungus">
        <title>Comparative genomic study of the Penicillium genus elucidates a diverse pangenome and 15 lateral gene transfer events.</title>
        <authorList>
            <person name="Petersen C."/>
            <person name="Sorensen T."/>
            <person name="Nielsen M.R."/>
            <person name="Sondergaard T.E."/>
            <person name="Sorensen J.L."/>
            <person name="Fitzpatrick D.A."/>
            <person name="Frisvad J.C."/>
            <person name="Nielsen K.L."/>
        </authorList>
    </citation>
    <scope>NUCLEOTIDE SEQUENCE</scope>
    <source>
        <strain evidence="1">IBT 30761</strain>
    </source>
</reference>
<comment type="caution">
    <text evidence="1">The sequence shown here is derived from an EMBL/GenBank/DDBJ whole genome shotgun (WGS) entry which is preliminary data.</text>
</comment>
<dbReference type="AlphaFoldDB" id="A0A9W9EIM1"/>
<dbReference type="OrthoDB" id="5600002at2759"/>
<evidence type="ECO:0000313" key="1">
    <source>
        <dbReference type="EMBL" id="KAJ5082512.1"/>
    </source>
</evidence>
<reference evidence="1" key="1">
    <citation type="submission" date="2022-11" db="EMBL/GenBank/DDBJ databases">
        <authorList>
            <person name="Petersen C."/>
        </authorList>
    </citation>
    <scope>NUCLEOTIDE SEQUENCE</scope>
    <source>
        <strain evidence="1">IBT 30761</strain>
    </source>
</reference>
<protein>
    <submittedName>
        <fullName evidence="1">Uncharacterized protein</fullName>
    </submittedName>
</protein>
<dbReference type="EMBL" id="JAPQKI010000011">
    <property type="protein sequence ID" value="KAJ5082512.1"/>
    <property type="molecule type" value="Genomic_DNA"/>
</dbReference>
<dbReference type="Proteomes" id="UP001149074">
    <property type="component" value="Unassembled WGS sequence"/>
</dbReference>
<dbReference type="GeneID" id="81363025"/>
<dbReference type="RefSeq" id="XP_056469034.1">
    <property type="nucleotide sequence ID" value="XM_056624046.1"/>
</dbReference>
<organism evidence="1 2">
    <name type="scientific">Penicillium argentinense</name>
    <dbReference type="NCBI Taxonomy" id="1131581"/>
    <lineage>
        <taxon>Eukaryota</taxon>
        <taxon>Fungi</taxon>
        <taxon>Dikarya</taxon>
        <taxon>Ascomycota</taxon>
        <taxon>Pezizomycotina</taxon>
        <taxon>Eurotiomycetes</taxon>
        <taxon>Eurotiomycetidae</taxon>
        <taxon>Eurotiales</taxon>
        <taxon>Aspergillaceae</taxon>
        <taxon>Penicillium</taxon>
    </lineage>
</organism>
<proteinExistence type="predicted"/>
<sequence length="124" mass="13550">MNDDRVPISPQLPAVFETAPSAFPQGPAPHQTFGDSSVPDVSAFNDLSASNNPDILESFDFETFLNTDGDEAGFNFGLNLPFAPEEAPKVEDTSPENPDVWILRWTTLEKTELHHLDPIDAPGL</sequence>
<name>A0A9W9EIM1_9EURO</name>
<evidence type="ECO:0000313" key="2">
    <source>
        <dbReference type="Proteomes" id="UP001149074"/>
    </source>
</evidence>